<evidence type="ECO:0000313" key="2">
    <source>
        <dbReference type="Proteomes" id="UP000789901"/>
    </source>
</evidence>
<accession>A0ABN7WM31</accession>
<dbReference type="EMBL" id="CAJVQB010051826">
    <property type="protein sequence ID" value="CAG8835618.1"/>
    <property type="molecule type" value="Genomic_DNA"/>
</dbReference>
<gene>
    <name evidence="1" type="ORF">GMARGA_LOCUS32664</name>
</gene>
<dbReference type="Proteomes" id="UP000789901">
    <property type="component" value="Unassembled WGS sequence"/>
</dbReference>
<reference evidence="1 2" key="1">
    <citation type="submission" date="2021-06" db="EMBL/GenBank/DDBJ databases">
        <authorList>
            <person name="Kallberg Y."/>
            <person name="Tangrot J."/>
            <person name="Rosling A."/>
        </authorList>
    </citation>
    <scope>NUCLEOTIDE SEQUENCE [LARGE SCALE GENOMIC DNA]</scope>
    <source>
        <strain evidence="1 2">120-4 pot B 10/14</strain>
    </source>
</reference>
<name>A0ABN7WM31_GIGMA</name>
<protein>
    <submittedName>
        <fullName evidence="1">24898_t:CDS:1</fullName>
    </submittedName>
</protein>
<comment type="caution">
    <text evidence="1">The sequence shown here is derived from an EMBL/GenBank/DDBJ whole genome shotgun (WGS) entry which is preliminary data.</text>
</comment>
<feature type="non-terminal residue" evidence="1">
    <location>
        <position position="1"/>
    </location>
</feature>
<proteinExistence type="predicted"/>
<evidence type="ECO:0000313" key="1">
    <source>
        <dbReference type="EMBL" id="CAG8835618.1"/>
    </source>
</evidence>
<sequence length="66" mass="7781">FLPDGQYDFSDQHLHIYGDTDGTKFKGEREKLDNRGQLQTKYCKYCAVIIRNENYISRQAKGSKQY</sequence>
<organism evidence="1 2">
    <name type="scientific">Gigaspora margarita</name>
    <dbReference type="NCBI Taxonomy" id="4874"/>
    <lineage>
        <taxon>Eukaryota</taxon>
        <taxon>Fungi</taxon>
        <taxon>Fungi incertae sedis</taxon>
        <taxon>Mucoromycota</taxon>
        <taxon>Glomeromycotina</taxon>
        <taxon>Glomeromycetes</taxon>
        <taxon>Diversisporales</taxon>
        <taxon>Gigasporaceae</taxon>
        <taxon>Gigaspora</taxon>
    </lineage>
</organism>
<keyword evidence="2" id="KW-1185">Reference proteome</keyword>